<name>A0A3L6T059_PANMI</name>
<gene>
    <name evidence="8" type="ORF">C2845_PM05G25840</name>
</gene>
<comment type="similarity">
    <text evidence="1 6">Belongs to the cytochrome P450 family.</text>
</comment>
<dbReference type="GO" id="GO:0004497">
    <property type="term" value="F:monooxygenase activity"/>
    <property type="evidence" value="ECO:0007669"/>
    <property type="project" value="UniProtKB-KW"/>
</dbReference>
<evidence type="ECO:0000256" key="5">
    <source>
        <dbReference type="PIRSR" id="PIRSR602401-1"/>
    </source>
</evidence>
<keyword evidence="7" id="KW-0472">Membrane</keyword>
<keyword evidence="6" id="KW-0503">Monooxygenase</keyword>
<evidence type="ECO:0000256" key="3">
    <source>
        <dbReference type="ARBA" id="ARBA00023002"/>
    </source>
</evidence>
<dbReference type="GO" id="GO:0020037">
    <property type="term" value="F:heme binding"/>
    <property type="evidence" value="ECO:0007669"/>
    <property type="project" value="InterPro"/>
</dbReference>
<dbReference type="InterPro" id="IPR036396">
    <property type="entry name" value="Cyt_P450_sf"/>
</dbReference>
<dbReference type="GO" id="GO:0016705">
    <property type="term" value="F:oxidoreductase activity, acting on paired donors, with incorporation or reduction of molecular oxygen"/>
    <property type="evidence" value="ECO:0007669"/>
    <property type="project" value="InterPro"/>
</dbReference>
<evidence type="ECO:0000256" key="4">
    <source>
        <dbReference type="ARBA" id="ARBA00023004"/>
    </source>
</evidence>
<dbReference type="PANTHER" id="PTHR24296">
    <property type="entry name" value="CYTOCHROME P450"/>
    <property type="match status" value="1"/>
</dbReference>
<dbReference type="GO" id="GO:0006629">
    <property type="term" value="P:lipid metabolic process"/>
    <property type="evidence" value="ECO:0007669"/>
    <property type="project" value="UniProtKB-ARBA"/>
</dbReference>
<dbReference type="Gene3D" id="1.10.630.10">
    <property type="entry name" value="Cytochrome P450"/>
    <property type="match status" value="1"/>
</dbReference>
<dbReference type="PROSITE" id="PS00086">
    <property type="entry name" value="CYTOCHROME_P450"/>
    <property type="match status" value="1"/>
</dbReference>
<evidence type="ECO:0000256" key="6">
    <source>
        <dbReference type="RuleBase" id="RU000461"/>
    </source>
</evidence>
<accession>A0A3L6T059</accession>
<dbReference type="InterPro" id="IPR001128">
    <property type="entry name" value="Cyt_P450"/>
</dbReference>
<keyword evidence="7" id="KW-1133">Transmembrane helix</keyword>
<evidence type="ECO:0000313" key="8">
    <source>
        <dbReference type="EMBL" id="RLN28794.1"/>
    </source>
</evidence>
<dbReference type="AlphaFoldDB" id="A0A3L6T059"/>
<protein>
    <submittedName>
        <fullName evidence="8">Alkane hydroxylase MAH1-like</fullName>
    </submittedName>
</protein>
<dbReference type="PRINTS" id="PR00463">
    <property type="entry name" value="EP450I"/>
</dbReference>
<dbReference type="GO" id="GO:0005506">
    <property type="term" value="F:iron ion binding"/>
    <property type="evidence" value="ECO:0007669"/>
    <property type="project" value="InterPro"/>
</dbReference>
<keyword evidence="3 6" id="KW-0560">Oxidoreductase</keyword>
<dbReference type="EMBL" id="PQIB02000003">
    <property type="protein sequence ID" value="RLN28794.1"/>
    <property type="molecule type" value="Genomic_DNA"/>
</dbReference>
<evidence type="ECO:0000313" key="9">
    <source>
        <dbReference type="Proteomes" id="UP000275267"/>
    </source>
</evidence>
<dbReference type="OrthoDB" id="1470350at2759"/>
<proteinExistence type="inferred from homology"/>
<keyword evidence="5 6" id="KW-0349">Heme</keyword>
<reference evidence="9" key="1">
    <citation type="journal article" date="2019" name="Nat. Commun.">
        <title>The genome of broomcorn millet.</title>
        <authorList>
            <person name="Zou C."/>
            <person name="Miki D."/>
            <person name="Li D."/>
            <person name="Tang Q."/>
            <person name="Xiao L."/>
            <person name="Rajput S."/>
            <person name="Deng P."/>
            <person name="Jia W."/>
            <person name="Huang R."/>
            <person name="Zhang M."/>
            <person name="Sun Y."/>
            <person name="Hu J."/>
            <person name="Fu X."/>
            <person name="Schnable P.S."/>
            <person name="Li F."/>
            <person name="Zhang H."/>
            <person name="Feng B."/>
            <person name="Zhu X."/>
            <person name="Liu R."/>
            <person name="Schnable J.C."/>
            <person name="Zhu J.-K."/>
            <person name="Zhang H."/>
        </authorList>
    </citation>
    <scope>NUCLEOTIDE SEQUENCE [LARGE SCALE GENOMIC DNA]</scope>
</reference>
<dbReference type="Proteomes" id="UP000275267">
    <property type="component" value="Unassembled WGS sequence"/>
</dbReference>
<keyword evidence="2 5" id="KW-0479">Metal-binding</keyword>
<organism evidence="8 9">
    <name type="scientific">Panicum miliaceum</name>
    <name type="common">Proso millet</name>
    <name type="synonym">Broomcorn millet</name>
    <dbReference type="NCBI Taxonomy" id="4540"/>
    <lineage>
        <taxon>Eukaryota</taxon>
        <taxon>Viridiplantae</taxon>
        <taxon>Streptophyta</taxon>
        <taxon>Embryophyta</taxon>
        <taxon>Tracheophyta</taxon>
        <taxon>Spermatophyta</taxon>
        <taxon>Magnoliopsida</taxon>
        <taxon>Liliopsida</taxon>
        <taxon>Poales</taxon>
        <taxon>Poaceae</taxon>
        <taxon>PACMAD clade</taxon>
        <taxon>Panicoideae</taxon>
        <taxon>Panicodae</taxon>
        <taxon>Paniceae</taxon>
        <taxon>Panicinae</taxon>
        <taxon>Panicum</taxon>
        <taxon>Panicum sect. Panicum</taxon>
    </lineage>
</organism>
<dbReference type="InterPro" id="IPR002401">
    <property type="entry name" value="Cyt_P450_E_grp-I"/>
</dbReference>
<evidence type="ECO:0000256" key="2">
    <source>
        <dbReference type="ARBA" id="ARBA00022723"/>
    </source>
</evidence>
<feature type="binding site" description="axial binding residue" evidence="5">
    <location>
        <position position="343"/>
    </location>
    <ligand>
        <name>heme</name>
        <dbReference type="ChEBI" id="CHEBI:30413"/>
    </ligand>
    <ligandPart>
        <name>Fe</name>
        <dbReference type="ChEBI" id="CHEBI:18248"/>
    </ligandPart>
</feature>
<feature type="transmembrane region" description="Helical" evidence="7">
    <location>
        <begin position="201"/>
        <end position="223"/>
    </location>
</feature>
<sequence length="398" mass="44266">MFDVVGDGLLVADAASWVRQRHVAATVFGNPSFRSFVLSTMARQTARLLVPFLDHAAAAASPDGFEIEEVFMRYSLDVSYASAFAADLDTLSVAAASAPVPLVGQATRVASEAALFRHIVPAWWWRLMRWLNVGTERRLAEAKAVLDEFVYREIANRKSQSLGVASGRRGGGSDLLSLYMAWPRDPGVTERQRDQFLRDSAVGYMFAAKDLIVAALTWFFYILCTHPHHHRHGHRRGEHAVFDSDALQPASYLHAAVLETLRLFPPAPFEEKEAVGDDVLPDGTKVAKGTRVIFCIYAMGRIEEMWGSDCHEFRPERWLSDVGRVRHEPSHKFAVFNCGPRSCLGKNLGLSNIKIAAAAILHNFQVELVDGHAVEPQDSVVLHTKNGIRVRIKRRKAA</sequence>
<dbReference type="Pfam" id="PF00067">
    <property type="entry name" value="p450"/>
    <property type="match status" value="1"/>
</dbReference>
<keyword evidence="4 5" id="KW-0408">Iron</keyword>
<keyword evidence="9" id="KW-1185">Reference proteome</keyword>
<comment type="cofactor">
    <cofactor evidence="5">
        <name>heme</name>
        <dbReference type="ChEBI" id="CHEBI:30413"/>
    </cofactor>
</comment>
<dbReference type="CDD" id="cd11064">
    <property type="entry name" value="CYP86A"/>
    <property type="match status" value="1"/>
</dbReference>
<evidence type="ECO:0000256" key="1">
    <source>
        <dbReference type="ARBA" id="ARBA00010617"/>
    </source>
</evidence>
<evidence type="ECO:0000256" key="7">
    <source>
        <dbReference type="SAM" id="Phobius"/>
    </source>
</evidence>
<dbReference type="InterPro" id="IPR017972">
    <property type="entry name" value="Cyt_P450_CS"/>
</dbReference>
<comment type="caution">
    <text evidence="8">The sequence shown here is derived from an EMBL/GenBank/DDBJ whole genome shotgun (WGS) entry which is preliminary data.</text>
</comment>
<dbReference type="SUPFAM" id="SSF48264">
    <property type="entry name" value="Cytochrome P450"/>
    <property type="match status" value="1"/>
</dbReference>
<dbReference type="PRINTS" id="PR00385">
    <property type="entry name" value="P450"/>
</dbReference>
<dbReference type="STRING" id="4540.A0A3L6T059"/>
<keyword evidence="7" id="KW-0812">Transmembrane</keyword>